<organism evidence="1 2">
    <name type="scientific">Nocardioides baculatus</name>
    <dbReference type="NCBI Taxonomy" id="2801337"/>
    <lineage>
        <taxon>Bacteria</taxon>
        <taxon>Bacillati</taxon>
        <taxon>Actinomycetota</taxon>
        <taxon>Actinomycetes</taxon>
        <taxon>Propionibacteriales</taxon>
        <taxon>Nocardioidaceae</taxon>
        <taxon>Nocardioides</taxon>
    </lineage>
</organism>
<protein>
    <submittedName>
        <fullName evidence="1">Uncharacterized protein</fullName>
    </submittedName>
</protein>
<proteinExistence type="predicted"/>
<dbReference type="EMBL" id="JAERSG010000006">
    <property type="protein sequence ID" value="MBL0749664.1"/>
    <property type="molecule type" value="Genomic_DNA"/>
</dbReference>
<dbReference type="SUPFAM" id="SSF69322">
    <property type="entry name" value="Tricorn protease domain 2"/>
    <property type="match status" value="1"/>
</dbReference>
<keyword evidence="2" id="KW-1185">Reference proteome</keyword>
<sequence>MGDDTDLYEEAEPGVLGFDAQYVYWRQVTGRIERVRTDLSTGETTSAATVGAYGSEIPVGLPVDTYTGTPVHLQDGRPTGDPDIGDPGFLSPDGRFALSVSRTARLRITDPTTGARIDPAWDNPWRWFAGWQDADTAYIALPRRYDYLFGGPPDRIRVRVAACDLPAGSCTTVLRTRGLHRMVFGAGGPELF</sequence>
<evidence type="ECO:0000313" key="2">
    <source>
        <dbReference type="Proteomes" id="UP000636918"/>
    </source>
</evidence>
<name>A0ABS1LD98_9ACTN</name>
<reference evidence="1 2" key="1">
    <citation type="submission" date="2021-01" db="EMBL/GenBank/DDBJ databases">
        <title>Genome seq and assembly of Nocardiodes sp. G10.</title>
        <authorList>
            <person name="Chhetri G."/>
        </authorList>
    </citation>
    <scope>NUCLEOTIDE SEQUENCE [LARGE SCALE GENOMIC DNA]</scope>
    <source>
        <strain evidence="1 2">G10</strain>
    </source>
</reference>
<gene>
    <name evidence="1" type="ORF">JI751_18740</name>
</gene>
<dbReference type="RefSeq" id="WP_201940053.1">
    <property type="nucleotide sequence ID" value="NZ_JAERSG010000006.1"/>
</dbReference>
<accession>A0ABS1LD98</accession>
<comment type="caution">
    <text evidence="1">The sequence shown here is derived from an EMBL/GenBank/DDBJ whole genome shotgun (WGS) entry which is preliminary data.</text>
</comment>
<dbReference type="Proteomes" id="UP000636918">
    <property type="component" value="Unassembled WGS sequence"/>
</dbReference>
<evidence type="ECO:0000313" key="1">
    <source>
        <dbReference type="EMBL" id="MBL0749664.1"/>
    </source>
</evidence>